<gene>
    <name evidence="1" type="ORF">ARV3_gp30</name>
</gene>
<dbReference type="SUPFAM" id="SSF53448">
    <property type="entry name" value="Nucleotide-diphospho-sugar transferases"/>
    <property type="match status" value="1"/>
</dbReference>
<reference evidence="1 2" key="1">
    <citation type="journal article" date="2020" name="ISME J.">
        <title>New virus isolates from Italian hydrothermal environments underscore the biogeographic pattern in archaeal virus communities.</title>
        <authorList>
            <person name="Baquero D.P."/>
            <person name="Contursi P."/>
            <person name="Piochi M."/>
            <person name="Bartolucci S."/>
            <person name="Liu Y."/>
            <person name="Cvirkaite-Krupovic V."/>
            <person name="Prangishvili D."/>
            <person name="Krupovic M."/>
        </authorList>
    </citation>
    <scope>NUCLEOTIDE SEQUENCE [LARGE SCALE GENOMIC DNA]</scope>
    <source>
        <strain evidence="1">9</strain>
    </source>
</reference>
<accession>A0A6M3VZM7</accession>
<dbReference type="EMBL" id="MN876842">
    <property type="protein sequence ID" value="QJF12343.1"/>
    <property type="molecule type" value="Genomic_DNA"/>
</dbReference>
<name>A0A6M3VZM7_9VIRU</name>
<organism evidence="1 2">
    <name type="scientific">Acidianus rod-shaped virus 3</name>
    <dbReference type="NCBI Taxonomy" id="2730617"/>
    <lineage>
        <taxon>Viruses</taxon>
        <taxon>Adnaviria</taxon>
        <taxon>Zilligvirae</taxon>
        <taxon>Taleaviricota</taxon>
        <taxon>Tokiviricetes</taxon>
        <taxon>Ligamenvirales</taxon>
        <taxon>Rudiviridae</taxon>
        <taxon>Hoswirudivirus</taxon>
        <taxon>Hoswirudivirus acidiani</taxon>
        <taxon>Hoswirudivirus ARV3</taxon>
    </lineage>
</organism>
<dbReference type="Proteomes" id="UP000502393">
    <property type="component" value="Segment"/>
</dbReference>
<proteinExistence type="predicted"/>
<protein>
    <submittedName>
        <fullName evidence="1">Uncharacterized protein</fullName>
    </submittedName>
</protein>
<evidence type="ECO:0000313" key="2">
    <source>
        <dbReference type="Proteomes" id="UP000502393"/>
    </source>
</evidence>
<keyword evidence="2" id="KW-1185">Reference proteome</keyword>
<dbReference type="InterPro" id="IPR029044">
    <property type="entry name" value="Nucleotide-diphossugar_trans"/>
</dbReference>
<evidence type="ECO:0000313" key="1">
    <source>
        <dbReference type="EMBL" id="QJF12343.1"/>
    </source>
</evidence>
<sequence>MKIFTFCGNCKHLGELDFDYVVVDQTYNDILPEQIEKYKDKIIWNETNSWDRQIRIAKNVLKALEVAKGLGDETIAIIDSDIIIPRLRNIVISETTLTLCYPLLYLWANEIRPFCSGTNYIIPKRKIFAVEHELQYFVEHRDKIEEKVDIFVHDHIMHVNAFIPPVSHYIYGEKVTYTENDIIQIRKHIPELTLVF</sequence>